<dbReference type="UniPathway" id="UPA00117"/>
<comment type="function">
    <text evidence="6">Required for anaerobic carnitine reduction. May bring reductant to CaiA.</text>
</comment>
<dbReference type="GO" id="GO:0009055">
    <property type="term" value="F:electron transfer activity"/>
    <property type="evidence" value="ECO:0007669"/>
    <property type="project" value="InterPro"/>
</dbReference>
<dbReference type="Proteomes" id="UP000218796">
    <property type="component" value="Unassembled WGS sequence"/>
</dbReference>
<dbReference type="InterPro" id="IPR014730">
    <property type="entry name" value="ETF_a/b_N"/>
</dbReference>
<organism evidence="9 10">
    <name type="scientific">Hafnia paralvei</name>
    <dbReference type="NCBI Taxonomy" id="546367"/>
    <lineage>
        <taxon>Bacteria</taxon>
        <taxon>Pseudomonadati</taxon>
        <taxon>Pseudomonadota</taxon>
        <taxon>Gammaproteobacteria</taxon>
        <taxon>Enterobacterales</taxon>
        <taxon>Hafniaceae</taxon>
        <taxon>Hafnia</taxon>
    </lineage>
</organism>
<dbReference type="InterPro" id="IPR014731">
    <property type="entry name" value="ETF_asu_C"/>
</dbReference>
<dbReference type="InterPro" id="IPR029035">
    <property type="entry name" value="DHS-like_NAD/FAD-binding_dom"/>
</dbReference>
<evidence type="ECO:0000256" key="3">
    <source>
        <dbReference type="ARBA" id="ARBA00022630"/>
    </source>
</evidence>
<feature type="binding site" evidence="7">
    <location>
        <position position="205"/>
    </location>
    <ligand>
        <name>FAD</name>
        <dbReference type="ChEBI" id="CHEBI:57692"/>
    </ligand>
</feature>
<accession>A0A2A2MAJ6</accession>
<keyword evidence="5 6" id="KW-0249">Electron transport</keyword>
<dbReference type="GO" id="GO:0050660">
    <property type="term" value="F:flavin adenine dinucleotide binding"/>
    <property type="evidence" value="ECO:0007669"/>
    <property type="project" value="InterPro"/>
</dbReference>
<dbReference type="Pfam" id="PF00766">
    <property type="entry name" value="ETF_alpha"/>
    <property type="match status" value="1"/>
</dbReference>
<evidence type="ECO:0000313" key="10">
    <source>
        <dbReference type="Proteomes" id="UP000218796"/>
    </source>
</evidence>
<comment type="caution">
    <text evidence="9">The sequence shown here is derived from an EMBL/GenBank/DDBJ whole genome shotgun (WGS) entry which is preliminary data.</text>
</comment>
<dbReference type="EMBL" id="NQMS01000006">
    <property type="protein sequence ID" value="PAV95719.1"/>
    <property type="molecule type" value="Genomic_DNA"/>
</dbReference>
<comment type="subunit">
    <text evidence="6">Heterodimer of FixA and FixB.</text>
</comment>
<evidence type="ECO:0000313" key="9">
    <source>
        <dbReference type="EMBL" id="PAV95719.1"/>
    </source>
</evidence>
<gene>
    <name evidence="6" type="primary">fixB</name>
    <name evidence="9" type="ORF">CJD50_14895</name>
</gene>
<dbReference type="GeneID" id="69640189"/>
<feature type="domain" description="Electron transfer flavoprotein alpha/beta-subunit N-terminal" evidence="8">
    <location>
        <begin position="7"/>
        <end position="188"/>
    </location>
</feature>
<dbReference type="OrthoDB" id="9770286at2"/>
<dbReference type="Gene3D" id="3.40.50.620">
    <property type="entry name" value="HUPs"/>
    <property type="match status" value="1"/>
</dbReference>
<feature type="binding site" evidence="6">
    <location>
        <begin position="257"/>
        <end position="285"/>
    </location>
    <ligand>
        <name>FAD</name>
        <dbReference type="ChEBI" id="CHEBI:57692"/>
    </ligand>
</feature>
<dbReference type="PANTHER" id="PTHR43153:SF5">
    <property type="entry name" value="PROTEIN FIXB-RELATED"/>
    <property type="match status" value="1"/>
</dbReference>
<dbReference type="InterPro" id="IPR001308">
    <property type="entry name" value="ETF_a/FixB"/>
</dbReference>
<feature type="binding site" evidence="7">
    <location>
        <position position="283"/>
    </location>
    <ligand>
        <name>FAD</name>
        <dbReference type="ChEBI" id="CHEBI:57692"/>
    </ligand>
</feature>
<feature type="binding site" evidence="7">
    <location>
        <begin position="262"/>
        <end position="269"/>
    </location>
    <ligand>
        <name>FAD</name>
        <dbReference type="ChEBI" id="CHEBI:57692"/>
    </ligand>
</feature>
<dbReference type="Gene3D" id="3.40.50.1220">
    <property type="entry name" value="TPP-binding domain"/>
    <property type="match status" value="1"/>
</dbReference>
<evidence type="ECO:0000256" key="4">
    <source>
        <dbReference type="ARBA" id="ARBA00022827"/>
    </source>
</evidence>
<dbReference type="SUPFAM" id="SSF52467">
    <property type="entry name" value="DHS-like NAD/FAD-binding domain"/>
    <property type="match status" value="1"/>
</dbReference>
<comment type="cofactor">
    <cofactor evidence="7">
        <name>FAD</name>
        <dbReference type="ChEBI" id="CHEBI:57692"/>
    </cofactor>
    <text evidence="7">Binds 1 FAD per dimer.</text>
</comment>
<dbReference type="Pfam" id="PF01012">
    <property type="entry name" value="ETF"/>
    <property type="match status" value="1"/>
</dbReference>
<reference evidence="9 10" key="1">
    <citation type="submission" date="2017-08" db="EMBL/GenBank/DDBJ databases">
        <title>Draft Genome Sequence of Hafnia alvei CITHA-6 Isolated from Raw Bovine Milk.</title>
        <authorList>
            <person name="Culligan E.P."/>
            <person name="Mcsweeney A."/>
            <person name="O'Doherty C."/>
            <person name="Gleeson E."/>
            <person name="O'Riordan D."/>
            <person name="Sleator R.D."/>
        </authorList>
    </citation>
    <scope>NUCLEOTIDE SEQUENCE [LARGE SCALE GENOMIC DNA]</scope>
    <source>
        <strain evidence="9 10">CITHA-6</strain>
    </source>
</reference>
<evidence type="ECO:0000256" key="7">
    <source>
        <dbReference type="PIRSR" id="PIRSR000089-1"/>
    </source>
</evidence>
<protein>
    <recommendedName>
        <fullName evidence="6">Protein FixB</fullName>
    </recommendedName>
</protein>
<evidence type="ECO:0000256" key="6">
    <source>
        <dbReference type="HAMAP-Rule" id="MF_01056"/>
    </source>
</evidence>
<evidence type="ECO:0000256" key="2">
    <source>
        <dbReference type="ARBA" id="ARBA00022448"/>
    </source>
</evidence>
<dbReference type="InterPro" id="IPR023461">
    <property type="entry name" value="FixB"/>
</dbReference>
<feature type="binding site" evidence="7">
    <location>
        <begin position="230"/>
        <end position="231"/>
    </location>
    <ligand>
        <name>FAD</name>
        <dbReference type="ChEBI" id="CHEBI:57692"/>
    </ligand>
</feature>
<proteinExistence type="inferred from homology"/>
<evidence type="ECO:0000256" key="1">
    <source>
        <dbReference type="ARBA" id="ARBA00005817"/>
    </source>
</evidence>
<dbReference type="FunFam" id="3.40.50.1220:FF:000004">
    <property type="entry name" value="Electron transfer flavoprotein"/>
    <property type="match status" value="1"/>
</dbReference>
<dbReference type="InterPro" id="IPR014729">
    <property type="entry name" value="Rossmann-like_a/b/a_fold"/>
</dbReference>
<dbReference type="SMART" id="SM00893">
    <property type="entry name" value="ETF"/>
    <property type="match status" value="1"/>
</dbReference>
<dbReference type="GO" id="GO:0033539">
    <property type="term" value="P:fatty acid beta-oxidation using acyl-CoA dehydrogenase"/>
    <property type="evidence" value="ECO:0007669"/>
    <property type="project" value="TreeGrafter"/>
</dbReference>
<sequence>MSKFSTVWVFSDTKSHLPELMSGARELGELIHVVSQSDEQSALAFRLGANAVYSLGEQPDDRIIEDYADTLVQAIRSQSHSSRALLLLPATRRCKTLAARLGARLAAGVVNDAAELSLEDGCPVATHMVYGGLAFGKEKITTDYAVVTLASGVFAPAQEDSARSGNAQTLEFIAPAHAIICESRRVKQGESVDLGKARLVVSVGRGIGSQENIAIAAALSNAIGAELGCSRPVAENEKWMDRERYVGISGIMIKPDLYLALGISGQIQHMVGANGAQILMAINKDKNAPIFQYADYGIVGDLMKIVPALTEKLKR</sequence>
<dbReference type="SUPFAM" id="SSF52402">
    <property type="entry name" value="Adenine nucleotide alpha hydrolases-like"/>
    <property type="match status" value="1"/>
</dbReference>
<dbReference type="AlphaFoldDB" id="A0A2A2MAJ6"/>
<comment type="similarity">
    <text evidence="1 6">Belongs to the ETF alpha-subunit/FixB family.</text>
</comment>
<keyword evidence="4 6" id="KW-0274">FAD</keyword>
<evidence type="ECO:0000259" key="8">
    <source>
        <dbReference type="SMART" id="SM00893"/>
    </source>
</evidence>
<dbReference type="RefSeq" id="WP_008815281.1">
    <property type="nucleotide sequence ID" value="NZ_CAUEKQ010000008.1"/>
</dbReference>
<dbReference type="HAMAP" id="MF_01056">
    <property type="entry name" value="FixB"/>
    <property type="match status" value="1"/>
</dbReference>
<dbReference type="PANTHER" id="PTHR43153">
    <property type="entry name" value="ELECTRON TRANSFER FLAVOPROTEIN ALPHA"/>
    <property type="match status" value="1"/>
</dbReference>
<dbReference type="GO" id="GO:0009437">
    <property type="term" value="P:carnitine metabolic process"/>
    <property type="evidence" value="ECO:0007669"/>
    <property type="project" value="UniProtKB-UniRule"/>
</dbReference>
<comment type="pathway">
    <text evidence="6">Amine and polyamine metabolism; carnitine metabolism.</text>
</comment>
<dbReference type="PIRSF" id="PIRSF000089">
    <property type="entry name" value="Electra_flavoP_a"/>
    <property type="match status" value="1"/>
</dbReference>
<keyword evidence="2 6" id="KW-0813">Transport</keyword>
<name>A0A2A2MAJ6_9GAMM</name>
<evidence type="ECO:0000256" key="5">
    <source>
        <dbReference type="ARBA" id="ARBA00022982"/>
    </source>
</evidence>
<keyword evidence="10" id="KW-1185">Reference proteome</keyword>
<keyword evidence="3 6" id="KW-0285">Flavoprotein</keyword>